<keyword evidence="2" id="KW-1185">Reference proteome</keyword>
<dbReference type="Proteomes" id="UP000002754">
    <property type="component" value="Unassembled WGS sequence"/>
</dbReference>
<sequence>MGNLLFFLQFEWCSHRIFLAPPYNNAISEKGYRSCINIYGVFGCNRQVELNSFQQIILNSFHQLRFNSLIIPAIKAGE</sequence>
<dbReference type="EMBL" id="ALPT02000131">
    <property type="protein sequence ID" value="KGA95553.1"/>
    <property type="molecule type" value="Genomic_DNA"/>
</dbReference>
<comment type="caution">
    <text evidence="1">The sequence shown here is derived from an EMBL/GenBank/DDBJ whole genome shotgun (WGS) entry which is preliminary data.</text>
</comment>
<organism evidence="1 2">
    <name type="scientific">Alkalihalobacillus alcalophilus ATCC 27647 = CGMCC 1.3604</name>
    <dbReference type="NCBI Taxonomy" id="1218173"/>
    <lineage>
        <taxon>Bacteria</taxon>
        <taxon>Bacillati</taxon>
        <taxon>Bacillota</taxon>
        <taxon>Bacilli</taxon>
        <taxon>Bacillales</taxon>
        <taxon>Bacillaceae</taxon>
        <taxon>Alkalihalobacillus</taxon>
    </lineage>
</organism>
<name>A0A094WI22_ALKAL</name>
<proteinExistence type="predicted"/>
<evidence type="ECO:0000313" key="1">
    <source>
        <dbReference type="EMBL" id="KGA95553.1"/>
    </source>
</evidence>
<reference evidence="1 2" key="1">
    <citation type="journal article" date="2014" name="Genome Announc.">
        <title>Draft Genome Sequence of Bacillus alcalophilus AV1934, a Classic Alkaliphile Isolated from Human Feces in 1934.</title>
        <authorList>
            <person name="Attie O."/>
            <person name="Jayaprakash A."/>
            <person name="Shah H."/>
            <person name="Paulsen I.T."/>
            <person name="Morino M."/>
            <person name="Takahashi Y."/>
            <person name="Narumi I."/>
            <person name="Sachidanandam R."/>
            <person name="Satoh K."/>
            <person name="Ito M."/>
            <person name="Krulwich T.A."/>
        </authorList>
    </citation>
    <scope>NUCLEOTIDE SEQUENCE [LARGE SCALE GENOMIC DNA]</scope>
    <source>
        <strain evidence="1 2">AV1934</strain>
    </source>
</reference>
<accession>A0A094WI22</accession>
<protein>
    <submittedName>
        <fullName evidence="1">Uncharacterized protein</fullName>
    </submittedName>
</protein>
<dbReference type="AlphaFoldDB" id="A0A094WI22"/>
<evidence type="ECO:0000313" key="2">
    <source>
        <dbReference type="Proteomes" id="UP000002754"/>
    </source>
</evidence>
<gene>
    <name evidence="1" type="ORF">BALCAV_0221840</name>
</gene>